<dbReference type="PANTHER" id="PTHR35333">
    <property type="entry name" value="BETA-LACTAMASE"/>
    <property type="match status" value="1"/>
</dbReference>
<organism evidence="10 11">
    <name type="scientific">Streptomyces indicus</name>
    <dbReference type="NCBI Taxonomy" id="417292"/>
    <lineage>
        <taxon>Bacteria</taxon>
        <taxon>Bacillati</taxon>
        <taxon>Actinomycetota</taxon>
        <taxon>Actinomycetes</taxon>
        <taxon>Kitasatosporales</taxon>
        <taxon>Streptomycetaceae</taxon>
        <taxon>Streptomyces</taxon>
    </lineage>
</organism>
<keyword evidence="5 6" id="KW-0046">Antibiotic resistance</keyword>
<protein>
    <recommendedName>
        <fullName evidence="3 6">Beta-lactamase</fullName>
        <ecNumber evidence="2 6">3.5.2.6</ecNumber>
    </recommendedName>
</protein>
<dbReference type="Gene3D" id="3.40.710.10">
    <property type="entry name" value="DD-peptidase/beta-lactamase superfamily"/>
    <property type="match status" value="1"/>
</dbReference>
<evidence type="ECO:0000256" key="1">
    <source>
        <dbReference type="ARBA" id="ARBA00009009"/>
    </source>
</evidence>
<sequence>MPHRPSRRTALTALLAAAAVPLAGCGGDGEPRADRPETSGDSKAPATVEVPEAEFRSLEREFDARLGVFAVDTADGRELAYHADERFAYCSTCKAFLAAAVLDKGGVGGLDREVAVRRADVEGWSPVTEKNIGSRMTLRALCDAAVRHSDNGAANALFHELDGPRGLQRALRAIGDETTRCDRYEVELSEARPGDERDTSTPRALARSLRQYALGDVLDAEGRGLLTDWLVRNTTGDKLIRAGAPDGWRIGDKTGNGSYGTRNDIALAWPPGGGEPVVLAVMSRRAGGGPDAEHDDALIARAAAAVFRALGSGA</sequence>
<dbReference type="GO" id="GO:0030655">
    <property type="term" value="P:beta-lactam antibiotic catabolic process"/>
    <property type="evidence" value="ECO:0007669"/>
    <property type="project" value="InterPro"/>
</dbReference>
<comment type="similarity">
    <text evidence="1 6">Belongs to the class-A beta-lactamase family.</text>
</comment>
<dbReference type="NCBIfam" id="NF033103">
    <property type="entry name" value="bla_class_A"/>
    <property type="match status" value="1"/>
</dbReference>
<evidence type="ECO:0000256" key="4">
    <source>
        <dbReference type="ARBA" id="ARBA00022801"/>
    </source>
</evidence>
<dbReference type="GO" id="GO:0008800">
    <property type="term" value="F:beta-lactamase activity"/>
    <property type="evidence" value="ECO:0007669"/>
    <property type="project" value="UniProtKB-UniRule"/>
</dbReference>
<dbReference type="PRINTS" id="PR00118">
    <property type="entry name" value="BLACTAMASEA"/>
</dbReference>
<keyword evidence="4 6" id="KW-0378">Hydrolase</keyword>
<evidence type="ECO:0000256" key="6">
    <source>
        <dbReference type="RuleBase" id="RU361140"/>
    </source>
</evidence>
<reference evidence="10 11" key="1">
    <citation type="submission" date="2016-10" db="EMBL/GenBank/DDBJ databases">
        <authorList>
            <person name="de Groot N.N."/>
        </authorList>
    </citation>
    <scope>NUCLEOTIDE SEQUENCE [LARGE SCALE GENOMIC DNA]</scope>
    <source>
        <strain evidence="10 11">CGMCC 4.5727</strain>
    </source>
</reference>
<dbReference type="InterPro" id="IPR012338">
    <property type="entry name" value="Beta-lactam/transpept-like"/>
</dbReference>
<dbReference type="InterPro" id="IPR000871">
    <property type="entry name" value="Beta-lactam_class-A"/>
</dbReference>
<dbReference type="STRING" id="417292.SAMN05421806_12621"/>
<dbReference type="PROSITE" id="PS00146">
    <property type="entry name" value="BETA_LACTAMASE_A"/>
    <property type="match status" value="1"/>
</dbReference>
<dbReference type="InterPro" id="IPR006311">
    <property type="entry name" value="TAT_signal"/>
</dbReference>
<dbReference type="GO" id="GO:0046677">
    <property type="term" value="P:response to antibiotic"/>
    <property type="evidence" value="ECO:0007669"/>
    <property type="project" value="UniProtKB-UniRule"/>
</dbReference>
<feature type="region of interest" description="Disordered" evidence="7">
    <location>
        <begin position="25"/>
        <end position="49"/>
    </location>
</feature>
<proteinExistence type="inferred from homology"/>
<dbReference type="InterPro" id="IPR023650">
    <property type="entry name" value="Beta-lactam_class-A_AS"/>
</dbReference>
<evidence type="ECO:0000256" key="8">
    <source>
        <dbReference type="SAM" id="SignalP"/>
    </source>
</evidence>
<evidence type="ECO:0000256" key="2">
    <source>
        <dbReference type="ARBA" id="ARBA00012865"/>
    </source>
</evidence>
<dbReference type="EC" id="3.5.2.6" evidence="2 6"/>
<evidence type="ECO:0000259" key="9">
    <source>
        <dbReference type="Pfam" id="PF13354"/>
    </source>
</evidence>
<dbReference type="InterPro" id="IPR045155">
    <property type="entry name" value="Beta-lactam_cat"/>
</dbReference>
<dbReference type="SUPFAM" id="SSF56601">
    <property type="entry name" value="beta-lactamase/transpeptidase-like"/>
    <property type="match status" value="1"/>
</dbReference>
<evidence type="ECO:0000313" key="10">
    <source>
        <dbReference type="EMBL" id="SDL30353.1"/>
    </source>
</evidence>
<dbReference type="Pfam" id="PF13354">
    <property type="entry name" value="Beta-lactamase2"/>
    <property type="match status" value="1"/>
</dbReference>
<accession>A0A1G9IZJ9</accession>
<dbReference type="OrthoDB" id="9784149at2"/>
<dbReference type="EMBL" id="FNFF01000026">
    <property type="protein sequence ID" value="SDL30353.1"/>
    <property type="molecule type" value="Genomic_DNA"/>
</dbReference>
<comment type="catalytic activity">
    <reaction evidence="6">
        <text>a beta-lactam + H2O = a substituted beta-amino acid</text>
        <dbReference type="Rhea" id="RHEA:20401"/>
        <dbReference type="ChEBI" id="CHEBI:15377"/>
        <dbReference type="ChEBI" id="CHEBI:35627"/>
        <dbReference type="ChEBI" id="CHEBI:140347"/>
        <dbReference type="EC" id="3.5.2.6"/>
    </reaction>
</comment>
<evidence type="ECO:0000256" key="7">
    <source>
        <dbReference type="SAM" id="MobiDB-lite"/>
    </source>
</evidence>
<keyword evidence="11" id="KW-1185">Reference proteome</keyword>
<evidence type="ECO:0000256" key="3">
    <source>
        <dbReference type="ARBA" id="ARBA00018879"/>
    </source>
</evidence>
<evidence type="ECO:0000256" key="5">
    <source>
        <dbReference type="ARBA" id="ARBA00023251"/>
    </source>
</evidence>
<dbReference type="Proteomes" id="UP000199155">
    <property type="component" value="Unassembled WGS sequence"/>
</dbReference>
<dbReference type="AlphaFoldDB" id="A0A1G9IZJ9"/>
<feature type="domain" description="Beta-lactamase class A catalytic" evidence="9">
    <location>
        <begin position="67"/>
        <end position="282"/>
    </location>
</feature>
<keyword evidence="8" id="KW-0732">Signal</keyword>
<feature type="chain" id="PRO_5038959244" description="Beta-lactamase" evidence="8">
    <location>
        <begin position="24"/>
        <end position="314"/>
    </location>
</feature>
<name>A0A1G9IZJ9_9ACTN</name>
<dbReference type="RefSeq" id="WP_093617670.1">
    <property type="nucleotide sequence ID" value="NZ_FNFF01000026.1"/>
</dbReference>
<evidence type="ECO:0000313" key="11">
    <source>
        <dbReference type="Proteomes" id="UP000199155"/>
    </source>
</evidence>
<feature type="signal peptide" evidence="8">
    <location>
        <begin position="1"/>
        <end position="23"/>
    </location>
</feature>
<dbReference type="PANTHER" id="PTHR35333:SF3">
    <property type="entry name" value="BETA-LACTAMASE-TYPE TRANSPEPTIDASE FOLD CONTAINING PROTEIN"/>
    <property type="match status" value="1"/>
</dbReference>
<dbReference type="PROSITE" id="PS51318">
    <property type="entry name" value="TAT"/>
    <property type="match status" value="1"/>
</dbReference>
<feature type="compositionally biased region" description="Basic and acidic residues" evidence="7">
    <location>
        <begin position="29"/>
        <end position="40"/>
    </location>
</feature>
<gene>
    <name evidence="10" type="ORF">SAMN05421806_12621</name>
</gene>